<dbReference type="PANTHER" id="PTHR36435">
    <property type="entry name" value="SLR1288 PROTEIN"/>
    <property type="match status" value="1"/>
</dbReference>
<proteinExistence type="predicted"/>
<feature type="transmembrane region" description="Helical" evidence="1">
    <location>
        <begin position="113"/>
        <end position="130"/>
    </location>
</feature>
<organism evidence="3 4">
    <name type="scientific">Pyrobaculum neutrophilum (strain DSM 2338 / JCM 9278 / NBRC 100436 / V24Sta)</name>
    <name type="common">Thermoproteus neutrophilus</name>
    <dbReference type="NCBI Taxonomy" id="444157"/>
    <lineage>
        <taxon>Archaea</taxon>
        <taxon>Thermoproteota</taxon>
        <taxon>Thermoprotei</taxon>
        <taxon>Thermoproteales</taxon>
        <taxon>Thermoproteaceae</taxon>
        <taxon>Pyrobaculum</taxon>
    </lineage>
</organism>
<keyword evidence="1" id="KW-0472">Membrane</keyword>
<dbReference type="AlphaFoldDB" id="B1YAM0"/>
<reference evidence="3" key="1">
    <citation type="submission" date="2008-03" db="EMBL/GenBank/DDBJ databases">
        <title>Complete sequence of Thermoproteus neutrophilus V24Sta.</title>
        <authorList>
            <consortium name="US DOE Joint Genome Institute"/>
            <person name="Copeland A."/>
            <person name="Lucas S."/>
            <person name="Lapidus A."/>
            <person name="Glavina del Rio T."/>
            <person name="Dalin E."/>
            <person name="Tice H."/>
            <person name="Bruce D."/>
            <person name="Goodwin L."/>
            <person name="Pitluck S."/>
            <person name="Sims D."/>
            <person name="Brettin T."/>
            <person name="Detter J.C."/>
            <person name="Han C."/>
            <person name="Kuske C.R."/>
            <person name="Schmutz J."/>
            <person name="Larimer F."/>
            <person name="Land M."/>
            <person name="Hauser L."/>
            <person name="Kyrpides N."/>
            <person name="Mikhailova N."/>
            <person name="Biddle J.F."/>
            <person name="Zhang Z."/>
            <person name="Fitz-Gibbon S.T."/>
            <person name="Lowe T.M."/>
            <person name="Saltikov C."/>
            <person name="House C.H."/>
            <person name="Richardson P."/>
        </authorList>
    </citation>
    <scope>NUCLEOTIDE SEQUENCE [LARGE SCALE GENOMIC DNA]</scope>
    <source>
        <strain evidence="3">V24Sta</strain>
    </source>
</reference>
<dbReference type="Pfam" id="PF02517">
    <property type="entry name" value="Rce1-like"/>
    <property type="match status" value="1"/>
</dbReference>
<dbReference type="HOGENOM" id="CLU_1307865_0_0_2"/>
<dbReference type="KEGG" id="tne:Tneu_0142"/>
<evidence type="ECO:0000259" key="2">
    <source>
        <dbReference type="Pfam" id="PF02517"/>
    </source>
</evidence>
<dbReference type="GO" id="GO:0080120">
    <property type="term" value="P:CAAX-box protein maturation"/>
    <property type="evidence" value="ECO:0007669"/>
    <property type="project" value="UniProtKB-ARBA"/>
</dbReference>
<feature type="transmembrane region" description="Helical" evidence="1">
    <location>
        <begin position="14"/>
        <end position="34"/>
    </location>
</feature>
<feature type="transmembrane region" description="Helical" evidence="1">
    <location>
        <begin position="151"/>
        <end position="181"/>
    </location>
</feature>
<feature type="domain" description="CAAX prenyl protease 2/Lysostaphin resistance protein A-like" evidence="2">
    <location>
        <begin position="115"/>
        <end position="201"/>
    </location>
</feature>
<keyword evidence="1" id="KW-0812">Transmembrane</keyword>
<dbReference type="EMBL" id="CP001014">
    <property type="protein sequence ID" value="ACB39099.1"/>
    <property type="molecule type" value="Genomic_DNA"/>
</dbReference>
<dbReference type="InterPro" id="IPR052710">
    <property type="entry name" value="CAAX_protease"/>
</dbReference>
<evidence type="ECO:0000313" key="3">
    <source>
        <dbReference type="EMBL" id="ACB39099.1"/>
    </source>
</evidence>
<keyword evidence="4" id="KW-1185">Reference proteome</keyword>
<dbReference type="STRING" id="444157.Tneu_0142"/>
<dbReference type="GO" id="GO:0004175">
    <property type="term" value="F:endopeptidase activity"/>
    <property type="evidence" value="ECO:0007669"/>
    <property type="project" value="UniProtKB-ARBA"/>
</dbReference>
<sequence>MAQQVKKRCIATAVIRRIYLPAAFAALVAALVALKPPACVALYAGAAVYLAFAPAGALVRWRLDRRFPLAFAVYLLSLVAAGAVAAAVPPIRADYVKLGEAQARFFAEATTCPMGWALVFLQALVLAPLVEEMLFRGIVFEEVKGRLGPAAAYVVSSLVFAILHKPGLAAVPIFIVALALAFAYDRYGLPASILLHFLQNAAALWLTKGG</sequence>
<dbReference type="PANTHER" id="PTHR36435:SF1">
    <property type="entry name" value="CAAX AMINO TERMINAL PROTEASE FAMILY PROTEIN"/>
    <property type="match status" value="1"/>
</dbReference>
<feature type="transmembrane region" description="Helical" evidence="1">
    <location>
        <begin position="40"/>
        <end position="59"/>
    </location>
</feature>
<dbReference type="InterPro" id="IPR003675">
    <property type="entry name" value="Rce1/LyrA-like_dom"/>
</dbReference>
<evidence type="ECO:0000313" key="4">
    <source>
        <dbReference type="Proteomes" id="UP000001694"/>
    </source>
</evidence>
<dbReference type="Proteomes" id="UP000001694">
    <property type="component" value="Chromosome"/>
</dbReference>
<evidence type="ECO:0000256" key="1">
    <source>
        <dbReference type="SAM" id="Phobius"/>
    </source>
</evidence>
<dbReference type="eggNOG" id="arCOG03735">
    <property type="taxonomic scope" value="Archaea"/>
</dbReference>
<gene>
    <name evidence="3" type="ordered locus">Tneu_0142</name>
</gene>
<feature type="transmembrane region" description="Helical" evidence="1">
    <location>
        <begin position="71"/>
        <end position="93"/>
    </location>
</feature>
<dbReference type="OrthoDB" id="275779at2157"/>
<protein>
    <submittedName>
        <fullName evidence="3">Abortive infection protein</fullName>
    </submittedName>
</protein>
<name>B1YAM0_PYRNV</name>
<keyword evidence="1" id="KW-1133">Transmembrane helix</keyword>
<accession>B1YAM0</accession>